<dbReference type="InterPro" id="IPR001878">
    <property type="entry name" value="Znf_CCHC"/>
</dbReference>
<feature type="compositionally biased region" description="Low complexity" evidence="2">
    <location>
        <begin position="373"/>
        <end position="387"/>
    </location>
</feature>
<dbReference type="PROSITE" id="PS50158">
    <property type="entry name" value="ZF_CCHC"/>
    <property type="match status" value="1"/>
</dbReference>
<feature type="region of interest" description="Disordered" evidence="2">
    <location>
        <begin position="284"/>
        <end position="317"/>
    </location>
</feature>
<accession>A0ABM3HBX0</accession>
<dbReference type="PANTHER" id="PTHR34482:SF36">
    <property type="entry name" value="RETROTRANSPOSON GAG DOMAIN-CONTAINING PROTEIN"/>
    <property type="match status" value="1"/>
</dbReference>
<dbReference type="SMART" id="SM00343">
    <property type="entry name" value="ZnF_C2HC"/>
    <property type="match status" value="1"/>
</dbReference>
<name>A0ABM3HBX0_9MYRT</name>
<evidence type="ECO:0000313" key="4">
    <source>
        <dbReference type="Proteomes" id="UP000827889"/>
    </source>
</evidence>
<keyword evidence="1" id="KW-0863">Zinc-finger</keyword>
<keyword evidence="1" id="KW-0862">Zinc</keyword>
<dbReference type="RefSeq" id="XP_048134104.1">
    <property type="nucleotide sequence ID" value="XM_048278147.1"/>
</dbReference>
<sequence>MSNRNRGTRGASSSRAPPVEDPRLDGVIRTLEQIGELMGRQARERAALVAQQAEDRATIIAQAAEAAVAVINATLGNNGNNGNNGQGNGGGNAPAQENPHRAMGQMVEQFLKLKPPRFDGKGDPEMAPRWIEEIEKCFTVLGCSDAEKVTLAVYQLQEIAHDWWRATRVTVFPEGVVPNWNAFSEAFIGKFFSAVAREQKLVEFQNLRQGNMTVEQYEAEFARLSKYAPRMVDNPLDKARRFRDGLQPDLRSQLVALDLQNYEELYRRGQLIERDMRERRKMAPGPRFVPRRDNRNFGKRPMMNNRRFVPPVKKGIGKPTRSNNWNCRLCGRRHGNGPCPGRGGACFRCGKMGHHVRQCIEKAPGDFPQMVRPQGGPQIGAAPQGSQNRPPAQGRVYAVARKDAENAPGVVTGTVLLCGHAAYALVKTVGSSIACGYTLKE</sequence>
<dbReference type="Pfam" id="PF03732">
    <property type="entry name" value="Retrotrans_gag"/>
    <property type="match status" value="1"/>
</dbReference>
<reference evidence="5" key="1">
    <citation type="submission" date="2025-08" db="UniProtKB">
        <authorList>
            <consortium name="RefSeq"/>
        </authorList>
    </citation>
    <scope>IDENTIFICATION</scope>
    <source>
        <tissue evidence="5">Leaf</tissue>
    </source>
</reference>
<evidence type="ECO:0000313" key="5">
    <source>
        <dbReference type="RefSeq" id="XP_048134104.1"/>
    </source>
</evidence>
<evidence type="ECO:0000256" key="2">
    <source>
        <dbReference type="SAM" id="MobiDB-lite"/>
    </source>
</evidence>
<keyword evidence="1" id="KW-0479">Metal-binding</keyword>
<dbReference type="Proteomes" id="UP000827889">
    <property type="component" value="Chromosome 4"/>
</dbReference>
<evidence type="ECO:0000256" key="1">
    <source>
        <dbReference type="PROSITE-ProRule" id="PRU00047"/>
    </source>
</evidence>
<gene>
    <name evidence="5" type="primary">LOC125314886</name>
</gene>
<proteinExistence type="predicted"/>
<dbReference type="GeneID" id="125314886"/>
<evidence type="ECO:0000259" key="3">
    <source>
        <dbReference type="PROSITE" id="PS50158"/>
    </source>
</evidence>
<feature type="domain" description="CCHC-type" evidence="3">
    <location>
        <begin position="346"/>
        <end position="359"/>
    </location>
</feature>
<organism evidence="4 5">
    <name type="scientific">Rhodamnia argentea</name>
    <dbReference type="NCBI Taxonomy" id="178133"/>
    <lineage>
        <taxon>Eukaryota</taxon>
        <taxon>Viridiplantae</taxon>
        <taxon>Streptophyta</taxon>
        <taxon>Embryophyta</taxon>
        <taxon>Tracheophyta</taxon>
        <taxon>Spermatophyta</taxon>
        <taxon>Magnoliopsida</taxon>
        <taxon>eudicotyledons</taxon>
        <taxon>Gunneridae</taxon>
        <taxon>Pentapetalae</taxon>
        <taxon>rosids</taxon>
        <taxon>malvids</taxon>
        <taxon>Myrtales</taxon>
        <taxon>Myrtaceae</taxon>
        <taxon>Myrtoideae</taxon>
        <taxon>Myrteae</taxon>
        <taxon>Australasian group</taxon>
        <taxon>Rhodamnia</taxon>
    </lineage>
</organism>
<protein>
    <submittedName>
        <fullName evidence="5">Uncharacterized protein LOC125314886</fullName>
    </submittedName>
</protein>
<feature type="region of interest" description="Disordered" evidence="2">
    <location>
        <begin position="1"/>
        <end position="23"/>
    </location>
</feature>
<feature type="region of interest" description="Disordered" evidence="2">
    <location>
        <begin position="372"/>
        <end position="393"/>
    </location>
</feature>
<dbReference type="PANTHER" id="PTHR34482">
    <property type="entry name" value="DNA DAMAGE-INDUCIBLE PROTEIN 1-LIKE"/>
    <property type="match status" value="1"/>
</dbReference>
<keyword evidence="4" id="KW-1185">Reference proteome</keyword>
<dbReference type="InterPro" id="IPR005162">
    <property type="entry name" value="Retrotrans_gag_dom"/>
</dbReference>
<feature type="compositionally biased region" description="Polar residues" evidence="2">
    <location>
        <begin position="1"/>
        <end position="15"/>
    </location>
</feature>